<gene>
    <name evidence="1" type="ORF">CEXT_764361</name>
</gene>
<sequence length="181" mass="20575">MRQHQKEPTIAPQQQQTVIQQVNQMDKQKKVMNKINMNNNTTINNILSPNHNNQVTNLNFINHSELKIAQQNLQHSKSATLLFIKMLEEESVDIPSIQEPYTTAEKIPGFPIGWRQVTSNTKRASIIIRSSHIPITIIDQAPDSVSISLPFEGNDLLFTSLYASHQKTSTHHSCTLRTKIL</sequence>
<dbReference type="EMBL" id="BPLR01005633">
    <property type="protein sequence ID" value="GIY03845.1"/>
    <property type="molecule type" value="Genomic_DNA"/>
</dbReference>
<dbReference type="Proteomes" id="UP001054945">
    <property type="component" value="Unassembled WGS sequence"/>
</dbReference>
<evidence type="ECO:0000313" key="2">
    <source>
        <dbReference type="Proteomes" id="UP001054945"/>
    </source>
</evidence>
<organism evidence="1 2">
    <name type="scientific">Caerostris extrusa</name>
    <name type="common">Bark spider</name>
    <name type="synonym">Caerostris bankana</name>
    <dbReference type="NCBI Taxonomy" id="172846"/>
    <lineage>
        <taxon>Eukaryota</taxon>
        <taxon>Metazoa</taxon>
        <taxon>Ecdysozoa</taxon>
        <taxon>Arthropoda</taxon>
        <taxon>Chelicerata</taxon>
        <taxon>Arachnida</taxon>
        <taxon>Araneae</taxon>
        <taxon>Araneomorphae</taxon>
        <taxon>Entelegynae</taxon>
        <taxon>Araneoidea</taxon>
        <taxon>Araneidae</taxon>
        <taxon>Caerostris</taxon>
    </lineage>
</organism>
<accession>A0AAV4Q778</accession>
<protein>
    <submittedName>
        <fullName evidence="1">Uncharacterized protein</fullName>
    </submittedName>
</protein>
<comment type="caution">
    <text evidence="1">The sequence shown here is derived from an EMBL/GenBank/DDBJ whole genome shotgun (WGS) entry which is preliminary data.</text>
</comment>
<evidence type="ECO:0000313" key="1">
    <source>
        <dbReference type="EMBL" id="GIY03845.1"/>
    </source>
</evidence>
<dbReference type="InterPro" id="IPR036691">
    <property type="entry name" value="Endo/exonu/phosph_ase_sf"/>
</dbReference>
<dbReference type="SUPFAM" id="SSF56219">
    <property type="entry name" value="DNase I-like"/>
    <property type="match status" value="1"/>
</dbReference>
<dbReference type="AlphaFoldDB" id="A0AAV4Q778"/>
<reference evidence="1 2" key="1">
    <citation type="submission" date="2021-06" db="EMBL/GenBank/DDBJ databases">
        <title>Caerostris extrusa draft genome.</title>
        <authorList>
            <person name="Kono N."/>
            <person name="Arakawa K."/>
        </authorList>
    </citation>
    <scope>NUCLEOTIDE SEQUENCE [LARGE SCALE GENOMIC DNA]</scope>
</reference>
<dbReference type="Gene3D" id="3.60.10.10">
    <property type="entry name" value="Endonuclease/exonuclease/phosphatase"/>
    <property type="match status" value="1"/>
</dbReference>
<name>A0AAV4Q778_CAEEX</name>
<keyword evidence="2" id="KW-1185">Reference proteome</keyword>
<proteinExistence type="predicted"/>